<feature type="coiled-coil region" evidence="1">
    <location>
        <begin position="99"/>
        <end position="164"/>
    </location>
</feature>
<comment type="caution">
    <text evidence="3">The sequence shown here is derived from an EMBL/GenBank/DDBJ whole genome shotgun (WGS) entry which is preliminary data.</text>
</comment>
<feature type="compositionally biased region" description="Basic and acidic residues" evidence="2">
    <location>
        <begin position="272"/>
        <end position="282"/>
    </location>
</feature>
<dbReference type="AlphaFoldDB" id="A0A150IPE0"/>
<protein>
    <submittedName>
        <fullName evidence="3">Uncharacterized protein</fullName>
    </submittedName>
</protein>
<reference evidence="3 4" key="1">
    <citation type="journal article" date="2016" name="ISME J.">
        <title>Chasing the elusive Euryarchaeota class WSA2: genomes reveal a uniquely fastidious methyl-reducing methanogen.</title>
        <authorList>
            <person name="Nobu M.K."/>
            <person name="Narihiro T."/>
            <person name="Kuroda K."/>
            <person name="Mei R."/>
            <person name="Liu W.T."/>
        </authorList>
    </citation>
    <scope>NUCLEOTIDE SEQUENCE [LARGE SCALE GENOMIC DNA]</scope>
    <source>
        <strain evidence="3">U1lsi0528_Bin055</strain>
    </source>
</reference>
<dbReference type="EMBL" id="LNGC01000191">
    <property type="protein sequence ID" value="KYC46524.1"/>
    <property type="molecule type" value="Genomic_DNA"/>
</dbReference>
<organism evidence="3 4">
    <name type="scientific">Candidatus Methanofastidiosum methylothiophilum</name>
    <dbReference type="NCBI Taxonomy" id="1705564"/>
    <lineage>
        <taxon>Archaea</taxon>
        <taxon>Methanobacteriati</taxon>
        <taxon>Methanobacteriota</taxon>
        <taxon>Stenosarchaea group</taxon>
        <taxon>Candidatus Methanofastidiosia</taxon>
        <taxon>Candidatus Methanofastidiosales</taxon>
        <taxon>Candidatus Methanofastidiosaceae</taxon>
        <taxon>Candidatus Methanofastidiosum</taxon>
    </lineage>
</organism>
<evidence type="ECO:0000256" key="1">
    <source>
        <dbReference type="SAM" id="Coils"/>
    </source>
</evidence>
<evidence type="ECO:0000313" key="3">
    <source>
        <dbReference type="EMBL" id="KYC46524.1"/>
    </source>
</evidence>
<feature type="compositionally biased region" description="Polar residues" evidence="2">
    <location>
        <begin position="252"/>
        <end position="264"/>
    </location>
</feature>
<accession>A0A150IPE0</accession>
<evidence type="ECO:0000313" key="4">
    <source>
        <dbReference type="Proteomes" id="UP000075398"/>
    </source>
</evidence>
<proteinExistence type="predicted"/>
<gene>
    <name evidence="3" type="ORF">AMQ22_02112</name>
</gene>
<sequence length="282" mass="32314">MDLMSGAEGQFTNKLLVDISGTIKGFVKNVDIEMVEGKILIHMKLGQSAESYGLSRSESKLLRFETKITIVADEIVSVGKDCIVVSKGKLPPLDEIKKAKMYKAENDSLKIKLNELNDEVENSLRKLKVLKEDKSELEFKLNKMLKMEEEFNELRLKCAKQEGELEASKRFIQKLDAQGSTTKQSPFVTSESSYKPIEDEIEETLDQEKQKKFEDIMKDEFALFGEEEKLENGPRDLNFTEERNVQLKETSKQCNENITNNDIGTGNPFKKFSKEYKKEDNE</sequence>
<feature type="region of interest" description="Disordered" evidence="2">
    <location>
        <begin position="248"/>
        <end position="282"/>
    </location>
</feature>
<dbReference type="Proteomes" id="UP000075398">
    <property type="component" value="Unassembled WGS sequence"/>
</dbReference>
<keyword evidence="1" id="KW-0175">Coiled coil</keyword>
<evidence type="ECO:0000256" key="2">
    <source>
        <dbReference type="SAM" id="MobiDB-lite"/>
    </source>
</evidence>
<name>A0A150IPE0_9EURY</name>